<dbReference type="EMBL" id="JABCKI010000795">
    <property type="protein sequence ID" value="KAG5649663.1"/>
    <property type="molecule type" value="Genomic_DNA"/>
</dbReference>
<organism evidence="1 2">
    <name type="scientific">Sphagnurus paluster</name>
    <dbReference type="NCBI Taxonomy" id="117069"/>
    <lineage>
        <taxon>Eukaryota</taxon>
        <taxon>Fungi</taxon>
        <taxon>Dikarya</taxon>
        <taxon>Basidiomycota</taxon>
        <taxon>Agaricomycotina</taxon>
        <taxon>Agaricomycetes</taxon>
        <taxon>Agaricomycetidae</taxon>
        <taxon>Agaricales</taxon>
        <taxon>Tricholomatineae</taxon>
        <taxon>Lyophyllaceae</taxon>
        <taxon>Sphagnurus</taxon>
    </lineage>
</organism>
<name>A0A9P7KGL1_9AGAR</name>
<sequence>MSQPKKRKFSGFGGLELEQAHNAVSRLKETFSYVDSARPEGASVSLDDFDQLVLETLAIFEARKKVPQSLSFSNVDQDNLFKMNITSAGIIGLKSDLNKRIATASSLNEDNLWSSNNLYHQLNLLESLIGSSTEAGTRAWIHAFFFRANAMLPSDKHMALTMDYALPSVSISSSNINLSGIIDHVAIVANKKDANAFQEDLQLSNIATNVGYSTGFFVVEAKIHDPVDDIPQAVAVLVACAKHLDKQVVRGALTNGREWIFLLVKLNDDRNEASFMRSQIIHLARQQEGLRGPRVMTHPYPDLIAGILSHWMQNSFVELASDDWFEFLA</sequence>
<dbReference type="Proteomes" id="UP000717328">
    <property type="component" value="Unassembled WGS sequence"/>
</dbReference>
<accession>A0A9P7KGL1</accession>
<reference evidence="1" key="2">
    <citation type="submission" date="2021-10" db="EMBL/GenBank/DDBJ databases">
        <title>Phylogenomics reveals ancestral predisposition of the termite-cultivated fungus Termitomyces towards a domesticated lifestyle.</title>
        <authorList>
            <person name="Auxier B."/>
            <person name="Grum-Grzhimaylo A."/>
            <person name="Cardenas M.E."/>
            <person name="Lodge J.D."/>
            <person name="Laessoe T."/>
            <person name="Pedersen O."/>
            <person name="Smith M.E."/>
            <person name="Kuyper T.W."/>
            <person name="Franco-Molano E.A."/>
            <person name="Baroni T.J."/>
            <person name="Aanen D.K."/>
        </authorList>
    </citation>
    <scope>NUCLEOTIDE SEQUENCE</scope>
    <source>
        <strain evidence="1">D49</strain>
    </source>
</reference>
<keyword evidence="2" id="KW-1185">Reference proteome</keyword>
<gene>
    <name evidence="1" type="ORF">H0H81_002594</name>
</gene>
<dbReference type="AlphaFoldDB" id="A0A9P7KGL1"/>
<evidence type="ECO:0000313" key="2">
    <source>
        <dbReference type="Proteomes" id="UP000717328"/>
    </source>
</evidence>
<evidence type="ECO:0000313" key="1">
    <source>
        <dbReference type="EMBL" id="KAG5649663.1"/>
    </source>
</evidence>
<dbReference type="OrthoDB" id="2720314at2759"/>
<protein>
    <submittedName>
        <fullName evidence="1">Uncharacterized protein</fullName>
    </submittedName>
</protein>
<reference evidence="1" key="1">
    <citation type="submission" date="2021-02" db="EMBL/GenBank/DDBJ databases">
        <authorList>
            <person name="Nieuwenhuis M."/>
            <person name="Van De Peppel L.J.J."/>
        </authorList>
    </citation>
    <scope>NUCLEOTIDE SEQUENCE</scope>
    <source>
        <strain evidence="1">D49</strain>
    </source>
</reference>
<comment type="caution">
    <text evidence="1">The sequence shown here is derived from an EMBL/GenBank/DDBJ whole genome shotgun (WGS) entry which is preliminary data.</text>
</comment>
<proteinExistence type="predicted"/>